<proteinExistence type="predicted"/>
<evidence type="ECO:0000313" key="2">
    <source>
        <dbReference type="EMBL" id="KAJ5207034.1"/>
    </source>
</evidence>
<comment type="caution">
    <text evidence="2">The sequence shown here is derived from an EMBL/GenBank/DDBJ whole genome shotgun (WGS) entry which is preliminary data.</text>
</comment>
<organism evidence="2 3">
    <name type="scientific">Penicillium cf. griseofulvum</name>
    <dbReference type="NCBI Taxonomy" id="2972120"/>
    <lineage>
        <taxon>Eukaryota</taxon>
        <taxon>Fungi</taxon>
        <taxon>Dikarya</taxon>
        <taxon>Ascomycota</taxon>
        <taxon>Pezizomycotina</taxon>
        <taxon>Eurotiomycetes</taxon>
        <taxon>Eurotiomycetidae</taxon>
        <taxon>Eurotiales</taxon>
        <taxon>Aspergillaceae</taxon>
        <taxon>Penicillium</taxon>
    </lineage>
</organism>
<dbReference type="OrthoDB" id="4369356at2759"/>
<reference evidence="2" key="1">
    <citation type="submission" date="2022-11" db="EMBL/GenBank/DDBJ databases">
        <authorList>
            <person name="Petersen C."/>
        </authorList>
    </citation>
    <scope>NUCLEOTIDE SEQUENCE</scope>
    <source>
        <strain evidence="2">IBT 16849</strain>
    </source>
</reference>
<keyword evidence="3" id="KW-1185">Reference proteome</keyword>
<evidence type="ECO:0000256" key="1">
    <source>
        <dbReference type="SAM" id="MobiDB-lite"/>
    </source>
</evidence>
<feature type="region of interest" description="Disordered" evidence="1">
    <location>
        <begin position="1"/>
        <end position="25"/>
    </location>
</feature>
<accession>A0A9W9T2H3</accession>
<reference evidence="2" key="2">
    <citation type="journal article" date="2023" name="IMA Fungus">
        <title>Comparative genomic study of the Penicillium genus elucidates a diverse pangenome and 15 lateral gene transfer events.</title>
        <authorList>
            <person name="Petersen C."/>
            <person name="Sorensen T."/>
            <person name="Nielsen M.R."/>
            <person name="Sondergaard T.E."/>
            <person name="Sorensen J.L."/>
            <person name="Fitzpatrick D.A."/>
            <person name="Frisvad J.C."/>
            <person name="Nielsen K.L."/>
        </authorList>
    </citation>
    <scope>NUCLEOTIDE SEQUENCE</scope>
    <source>
        <strain evidence="2">IBT 16849</strain>
    </source>
</reference>
<feature type="compositionally biased region" description="Polar residues" evidence="1">
    <location>
        <begin position="14"/>
        <end position="25"/>
    </location>
</feature>
<dbReference type="Proteomes" id="UP001150879">
    <property type="component" value="Unassembled WGS sequence"/>
</dbReference>
<gene>
    <name evidence="2" type="ORF">N7472_003482</name>
</gene>
<sequence length="331" mass="37057">MSFNPGYAGHEGGSSHQFYGNQQSYVNQPGSFYPQGFYDQGINFPPTTTSADNNKDETSDNGWYHSTIGQPVMVQQFSVPNQGFVPQEVLTFKPGNVNQQGFSSQEVMGFGESNNHQGNFHQQANIDPGLYTQEPQGVQQLNIHQGNGDQQANIDPGLYTQEPQGVQQLNIHQGNVDQQGNVHQGVYFQEPMMLEQLDNPQGYFHQQGTNINFQNEIYSQQQKKAYQASNPDACCGEFPKAEAETKEALLKRLNRSFDIDAMLNQNNKLLKAAAEFQAAGLANTFAKDQIGQESEDGRNLEHDWIMGALNVNLLYLEARRRREEANKENKG</sequence>
<dbReference type="AlphaFoldDB" id="A0A9W9T2H3"/>
<name>A0A9W9T2H3_9EURO</name>
<protein>
    <submittedName>
        <fullName evidence="2">Uncharacterized protein</fullName>
    </submittedName>
</protein>
<evidence type="ECO:0000313" key="3">
    <source>
        <dbReference type="Proteomes" id="UP001150879"/>
    </source>
</evidence>
<dbReference type="EMBL" id="JAPQKP010000002">
    <property type="protein sequence ID" value="KAJ5207034.1"/>
    <property type="molecule type" value="Genomic_DNA"/>
</dbReference>